<organism evidence="1 2">
    <name type="scientific">Pseudidiomarina homiensis</name>
    <dbReference type="NCBI Taxonomy" id="364198"/>
    <lineage>
        <taxon>Bacteria</taxon>
        <taxon>Pseudomonadati</taxon>
        <taxon>Pseudomonadota</taxon>
        <taxon>Gammaproteobacteria</taxon>
        <taxon>Alteromonadales</taxon>
        <taxon>Idiomarinaceae</taxon>
        <taxon>Pseudidiomarina</taxon>
    </lineage>
</organism>
<dbReference type="GO" id="GO:0004392">
    <property type="term" value="F:heme oxygenase (decyclizing) activity"/>
    <property type="evidence" value="ECO:0007669"/>
    <property type="project" value="InterPro"/>
</dbReference>
<sequence>MSWIAIIVLMCLVLRNSGLSRSDVRSNMTQLFQDLKQATCSAHRKLDHHPLLARLMHRDLTFTHYRETLAQMRLAHSELEDRVVDFWRVQKHTYQPEPRKHLLEQELQQLGVSIYQLHPATDSGEGQVAPLHSLSEAVGATYVLEGSRLGGMVLARAIETRLVGHRCLFFSGDGACHWENFQRFCADASEHIERSTAITTAVQSFERYYSVINTKRIA</sequence>
<dbReference type="GO" id="GO:0006788">
    <property type="term" value="P:heme oxidation"/>
    <property type="evidence" value="ECO:0007669"/>
    <property type="project" value="InterPro"/>
</dbReference>
<protein>
    <recommendedName>
        <fullName evidence="3">Heme oxygenase</fullName>
    </recommendedName>
</protein>
<dbReference type="InterPro" id="IPR016084">
    <property type="entry name" value="Haem_Oase-like_multi-hlx"/>
</dbReference>
<dbReference type="EMBL" id="PIPX01000002">
    <property type="protein sequence ID" value="RUO53539.1"/>
    <property type="molecule type" value="Genomic_DNA"/>
</dbReference>
<keyword evidence="2" id="KW-1185">Reference proteome</keyword>
<dbReference type="Gene3D" id="1.20.910.10">
    <property type="entry name" value="Heme oxygenase-like"/>
    <property type="match status" value="1"/>
</dbReference>
<dbReference type="CDD" id="cd19166">
    <property type="entry name" value="HemeO-bac"/>
    <property type="match status" value="1"/>
</dbReference>
<comment type="caution">
    <text evidence="1">The sequence shown here is derived from an EMBL/GenBank/DDBJ whole genome shotgun (WGS) entry which is preliminary data.</text>
</comment>
<reference evidence="2" key="1">
    <citation type="journal article" date="2018" name="Front. Microbiol.">
        <title>Genome-Based Analysis Reveals the Taxonomy and Diversity of the Family Idiomarinaceae.</title>
        <authorList>
            <person name="Liu Y."/>
            <person name="Lai Q."/>
            <person name="Shao Z."/>
        </authorList>
    </citation>
    <scope>NUCLEOTIDE SEQUENCE [LARGE SCALE GENOMIC DNA]</scope>
    <source>
        <strain evidence="2">PO-M2</strain>
    </source>
</reference>
<proteinExistence type="predicted"/>
<gene>
    <name evidence="1" type="ORF">CWI70_10165</name>
</gene>
<dbReference type="Pfam" id="PF01126">
    <property type="entry name" value="Heme_oxygenase"/>
    <property type="match status" value="1"/>
</dbReference>
<evidence type="ECO:0000313" key="2">
    <source>
        <dbReference type="Proteomes" id="UP000287649"/>
    </source>
</evidence>
<dbReference type="AlphaFoldDB" id="A0A432XXV1"/>
<name>A0A432XXV1_9GAMM</name>
<evidence type="ECO:0000313" key="1">
    <source>
        <dbReference type="EMBL" id="RUO53539.1"/>
    </source>
</evidence>
<dbReference type="InterPro" id="IPR016053">
    <property type="entry name" value="Haem_Oase-like"/>
</dbReference>
<evidence type="ECO:0008006" key="3">
    <source>
        <dbReference type="Google" id="ProtNLM"/>
    </source>
</evidence>
<dbReference type="Proteomes" id="UP000287649">
    <property type="component" value="Unassembled WGS sequence"/>
</dbReference>
<dbReference type="SUPFAM" id="SSF48613">
    <property type="entry name" value="Heme oxygenase-like"/>
    <property type="match status" value="1"/>
</dbReference>
<accession>A0A432XXV1</accession>